<dbReference type="PANTHER" id="PTHR46991:SF11">
    <property type="entry name" value="SMALL HEAT SHOCK PROTEIN HSPF"/>
    <property type="match status" value="1"/>
</dbReference>
<dbReference type="SUPFAM" id="SSF49764">
    <property type="entry name" value="HSP20-like chaperones"/>
    <property type="match status" value="1"/>
</dbReference>
<keyword evidence="1" id="KW-0809">Transit peptide</keyword>
<dbReference type="Proteomes" id="UP001415857">
    <property type="component" value="Unassembled WGS sequence"/>
</dbReference>
<evidence type="ECO:0000313" key="7">
    <source>
        <dbReference type="Proteomes" id="UP001415857"/>
    </source>
</evidence>
<dbReference type="AlphaFoldDB" id="A0AAP0X591"/>
<dbReference type="InterPro" id="IPR044656">
    <property type="entry name" value="HSP14.7/HSP23.5/HSP23.6-like"/>
</dbReference>
<name>A0AAP0X591_LIQFO</name>
<evidence type="ECO:0000256" key="4">
    <source>
        <dbReference type="RuleBase" id="RU003616"/>
    </source>
</evidence>
<dbReference type="InterPro" id="IPR008978">
    <property type="entry name" value="HSP20-like_chaperone"/>
</dbReference>
<sequence>MDMPGVSKEQVMVLEEQNILIIRGKGEKKLEEEEESRRRYPSRIDLPPNLDKIDQIKAEVKNCVLKELVPKVEEEREDVFQVKID</sequence>
<evidence type="ECO:0000313" key="6">
    <source>
        <dbReference type="EMBL" id="KAK9291446.1"/>
    </source>
</evidence>
<dbReference type="Gene3D" id="2.60.40.790">
    <property type="match status" value="1"/>
</dbReference>
<gene>
    <name evidence="6" type="ORF">L1049_019394</name>
</gene>
<dbReference type="PROSITE" id="PS01031">
    <property type="entry name" value="SHSP"/>
    <property type="match status" value="1"/>
</dbReference>
<evidence type="ECO:0000256" key="2">
    <source>
        <dbReference type="ARBA" id="ARBA00023016"/>
    </source>
</evidence>
<comment type="similarity">
    <text evidence="3 4">Belongs to the small heat shock protein (HSP20) family.</text>
</comment>
<dbReference type="InterPro" id="IPR002068">
    <property type="entry name" value="A-crystallin/Hsp20_dom"/>
</dbReference>
<protein>
    <recommendedName>
        <fullName evidence="5">SHSP domain-containing protein</fullName>
    </recommendedName>
</protein>
<dbReference type="EMBL" id="JBBPBK010000001">
    <property type="protein sequence ID" value="KAK9291446.1"/>
    <property type="molecule type" value="Genomic_DNA"/>
</dbReference>
<accession>A0AAP0X591</accession>
<dbReference type="PANTHER" id="PTHR46991">
    <property type="entry name" value="23.5 KDA HEAT SHOCK PROTEIN, MITOCHONDRIAL"/>
    <property type="match status" value="1"/>
</dbReference>
<evidence type="ECO:0000256" key="3">
    <source>
        <dbReference type="PROSITE-ProRule" id="PRU00285"/>
    </source>
</evidence>
<feature type="domain" description="SHSP" evidence="5">
    <location>
        <begin position="1"/>
        <end position="85"/>
    </location>
</feature>
<evidence type="ECO:0000259" key="5">
    <source>
        <dbReference type="PROSITE" id="PS01031"/>
    </source>
</evidence>
<keyword evidence="7" id="KW-1185">Reference proteome</keyword>
<keyword evidence="2" id="KW-0346">Stress response</keyword>
<proteinExistence type="inferred from homology"/>
<comment type="caution">
    <text evidence="6">The sequence shown here is derived from an EMBL/GenBank/DDBJ whole genome shotgun (WGS) entry which is preliminary data.</text>
</comment>
<evidence type="ECO:0000256" key="1">
    <source>
        <dbReference type="ARBA" id="ARBA00022946"/>
    </source>
</evidence>
<reference evidence="6 7" key="1">
    <citation type="journal article" date="2024" name="Plant J.">
        <title>Genome sequences and population genomics reveal climatic adaptation and genomic divergence between two closely related sweetgum species.</title>
        <authorList>
            <person name="Xu W.Q."/>
            <person name="Ren C.Q."/>
            <person name="Zhang X.Y."/>
            <person name="Comes H.P."/>
            <person name="Liu X.H."/>
            <person name="Li Y.G."/>
            <person name="Kettle C.J."/>
            <person name="Jalonen R."/>
            <person name="Gaisberger H."/>
            <person name="Ma Y.Z."/>
            <person name="Qiu Y.X."/>
        </authorList>
    </citation>
    <scope>NUCLEOTIDE SEQUENCE [LARGE SCALE GENOMIC DNA]</scope>
    <source>
        <strain evidence="6">Hangzhou</strain>
    </source>
</reference>
<dbReference type="Pfam" id="PF00011">
    <property type="entry name" value="HSP20"/>
    <property type="match status" value="1"/>
</dbReference>
<organism evidence="6 7">
    <name type="scientific">Liquidambar formosana</name>
    <name type="common">Formosan gum</name>
    <dbReference type="NCBI Taxonomy" id="63359"/>
    <lineage>
        <taxon>Eukaryota</taxon>
        <taxon>Viridiplantae</taxon>
        <taxon>Streptophyta</taxon>
        <taxon>Embryophyta</taxon>
        <taxon>Tracheophyta</taxon>
        <taxon>Spermatophyta</taxon>
        <taxon>Magnoliopsida</taxon>
        <taxon>eudicotyledons</taxon>
        <taxon>Gunneridae</taxon>
        <taxon>Pentapetalae</taxon>
        <taxon>Saxifragales</taxon>
        <taxon>Altingiaceae</taxon>
        <taxon>Liquidambar</taxon>
    </lineage>
</organism>